<dbReference type="InterPro" id="IPR013424">
    <property type="entry name" value="Ice-binding_C"/>
</dbReference>
<dbReference type="OrthoDB" id="9994968at2"/>
<name>A0A238JMP5_9RHOB</name>
<organism evidence="4 5">
    <name type="scientific">Actibacterium lipolyticum</name>
    <dbReference type="NCBI Taxonomy" id="1524263"/>
    <lineage>
        <taxon>Bacteria</taxon>
        <taxon>Pseudomonadati</taxon>
        <taxon>Pseudomonadota</taxon>
        <taxon>Alphaproteobacteria</taxon>
        <taxon>Rhodobacterales</taxon>
        <taxon>Roseobacteraceae</taxon>
        <taxon>Actibacterium</taxon>
    </lineage>
</organism>
<feature type="domain" description="Ice-binding protein C-terminal" evidence="3">
    <location>
        <begin position="169"/>
        <end position="192"/>
    </location>
</feature>
<protein>
    <recommendedName>
        <fullName evidence="3">Ice-binding protein C-terminal domain-containing protein</fullName>
    </recommendedName>
</protein>
<evidence type="ECO:0000256" key="2">
    <source>
        <dbReference type="SAM" id="SignalP"/>
    </source>
</evidence>
<evidence type="ECO:0000259" key="3">
    <source>
        <dbReference type="Pfam" id="PF07589"/>
    </source>
</evidence>
<accession>A0A238JMP5</accession>
<feature type="transmembrane region" description="Helical" evidence="1">
    <location>
        <begin position="163"/>
        <end position="189"/>
    </location>
</feature>
<dbReference type="RefSeq" id="WP_093965713.1">
    <property type="nucleotide sequence ID" value="NZ_FXYE01000001.1"/>
</dbReference>
<feature type="chain" id="PRO_5012376007" description="Ice-binding protein C-terminal domain-containing protein" evidence="2">
    <location>
        <begin position="21"/>
        <end position="198"/>
    </location>
</feature>
<keyword evidence="5" id="KW-1185">Reference proteome</keyword>
<dbReference type="NCBIfam" id="TIGR03370">
    <property type="entry name" value="VPLPA-CTERM"/>
    <property type="match status" value="1"/>
</dbReference>
<dbReference type="InterPro" id="IPR022472">
    <property type="entry name" value="VPLPA-CTERM"/>
</dbReference>
<keyword evidence="1" id="KW-1133">Transmembrane helix</keyword>
<keyword evidence="2" id="KW-0732">Signal</keyword>
<keyword evidence="1" id="KW-0812">Transmembrane</keyword>
<gene>
    <name evidence="4" type="ORF">COL8621_00462</name>
</gene>
<evidence type="ECO:0000313" key="4">
    <source>
        <dbReference type="EMBL" id="SMX31467.1"/>
    </source>
</evidence>
<evidence type="ECO:0000313" key="5">
    <source>
        <dbReference type="Proteomes" id="UP000202922"/>
    </source>
</evidence>
<keyword evidence="1" id="KW-0472">Membrane</keyword>
<evidence type="ECO:0000256" key="1">
    <source>
        <dbReference type="SAM" id="Phobius"/>
    </source>
</evidence>
<dbReference type="AlphaFoldDB" id="A0A238JMP5"/>
<proteinExistence type="predicted"/>
<feature type="signal peptide" evidence="2">
    <location>
        <begin position="1"/>
        <end position="20"/>
    </location>
</feature>
<dbReference type="Pfam" id="PF07589">
    <property type="entry name" value="PEP-CTERM"/>
    <property type="match status" value="1"/>
</dbReference>
<reference evidence="5" key="1">
    <citation type="submission" date="2017-05" db="EMBL/GenBank/DDBJ databases">
        <authorList>
            <person name="Rodrigo-Torres L."/>
            <person name="Arahal R. D."/>
            <person name="Lucena T."/>
        </authorList>
    </citation>
    <scope>NUCLEOTIDE SEQUENCE [LARGE SCALE GENOMIC DNA]</scope>
    <source>
        <strain evidence="5">CECT 8621</strain>
    </source>
</reference>
<dbReference type="EMBL" id="FXYE01000001">
    <property type="protein sequence ID" value="SMX31467.1"/>
    <property type="molecule type" value="Genomic_DNA"/>
</dbReference>
<dbReference type="Proteomes" id="UP000202922">
    <property type="component" value="Unassembled WGS sequence"/>
</dbReference>
<sequence length="198" mass="20593">MRNIFASFAVFCCLAVPASAVTVTEPPDLADGLSTASSIGTLDLGLNTITGEIRGECEDLGTGILCNSDAVDLGDTQDSLIFSIGPDELLTTVSVIGFGDHPEDATYYVAITDASLTTVLAVDYYDFNDGGSFYAGLGEGTYSVSIFGGTASEEDGFRLRYDLALTVAAVPLPATAPLLLGGLGLFAAARRRSRRKNA</sequence>